<sequence length="149" mass="17022">MASRRLWLQMLDPYLFSLQSISNDTDGPTCITRVRETLTFGRWRQIHAPSSASMGYYLRYCAHHCNQSSLRRKFERVFLTPIRTPTPPSLVFHTGGRRLVCKALPTPPLPYLHLSSACRPPVQSSHTARGPACRDEANEPFNLFFLSPF</sequence>
<evidence type="ECO:0000313" key="2">
    <source>
        <dbReference type="Proteomes" id="UP000235672"/>
    </source>
</evidence>
<gene>
    <name evidence="1" type="ORF">NA56DRAFT_128624</name>
</gene>
<accession>A0A2J6Q431</accession>
<name>A0A2J6Q431_9HELO</name>
<dbReference type="EMBL" id="KZ613482">
    <property type="protein sequence ID" value="PMD21040.1"/>
    <property type="molecule type" value="Genomic_DNA"/>
</dbReference>
<proteinExistence type="predicted"/>
<dbReference type="Proteomes" id="UP000235672">
    <property type="component" value="Unassembled WGS sequence"/>
</dbReference>
<organism evidence="1 2">
    <name type="scientific">Hyaloscypha hepaticicola</name>
    <dbReference type="NCBI Taxonomy" id="2082293"/>
    <lineage>
        <taxon>Eukaryota</taxon>
        <taxon>Fungi</taxon>
        <taxon>Dikarya</taxon>
        <taxon>Ascomycota</taxon>
        <taxon>Pezizomycotina</taxon>
        <taxon>Leotiomycetes</taxon>
        <taxon>Helotiales</taxon>
        <taxon>Hyaloscyphaceae</taxon>
        <taxon>Hyaloscypha</taxon>
    </lineage>
</organism>
<keyword evidence="2" id="KW-1185">Reference proteome</keyword>
<dbReference type="AlphaFoldDB" id="A0A2J6Q431"/>
<evidence type="ECO:0000313" key="1">
    <source>
        <dbReference type="EMBL" id="PMD21040.1"/>
    </source>
</evidence>
<reference evidence="1 2" key="1">
    <citation type="submission" date="2016-05" db="EMBL/GenBank/DDBJ databases">
        <title>A degradative enzymes factory behind the ericoid mycorrhizal symbiosis.</title>
        <authorList>
            <consortium name="DOE Joint Genome Institute"/>
            <person name="Martino E."/>
            <person name="Morin E."/>
            <person name="Grelet G."/>
            <person name="Kuo A."/>
            <person name="Kohler A."/>
            <person name="Daghino S."/>
            <person name="Barry K."/>
            <person name="Choi C."/>
            <person name="Cichocki N."/>
            <person name="Clum A."/>
            <person name="Copeland A."/>
            <person name="Hainaut M."/>
            <person name="Haridas S."/>
            <person name="Labutti K."/>
            <person name="Lindquist E."/>
            <person name="Lipzen A."/>
            <person name="Khouja H.-R."/>
            <person name="Murat C."/>
            <person name="Ohm R."/>
            <person name="Olson A."/>
            <person name="Spatafora J."/>
            <person name="Veneault-Fourrey C."/>
            <person name="Henrissat B."/>
            <person name="Grigoriev I."/>
            <person name="Martin F."/>
            <person name="Perotto S."/>
        </authorList>
    </citation>
    <scope>NUCLEOTIDE SEQUENCE [LARGE SCALE GENOMIC DNA]</scope>
    <source>
        <strain evidence="1 2">UAMH 7357</strain>
    </source>
</reference>
<protein>
    <submittedName>
        <fullName evidence="1">Uncharacterized protein</fullName>
    </submittedName>
</protein>